<evidence type="ECO:0000256" key="1">
    <source>
        <dbReference type="SAM" id="MobiDB-lite"/>
    </source>
</evidence>
<accession>A0A9I9E9Y6</accession>
<dbReference type="EnsemblPlants" id="MELO3C030875.2.1">
    <property type="protein sequence ID" value="MELO3C030875.2.1"/>
    <property type="gene ID" value="MELO3C030875.2"/>
</dbReference>
<evidence type="ECO:0000313" key="2">
    <source>
        <dbReference type="EnsemblPlants" id="MELO3C030875.2.1"/>
    </source>
</evidence>
<feature type="region of interest" description="Disordered" evidence="1">
    <location>
        <begin position="38"/>
        <end position="76"/>
    </location>
</feature>
<organism evidence="2">
    <name type="scientific">Cucumis melo</name>
    <name type="common">Muskmelon</name>
    <dbReference type="NCBI Taxonomy" id="3656"/>
    <lineage>
        <taxon>Eukaryota</taxon>
        <taxon>Viridiplantae</taxon>
        <taxon>Streptophyta</taxon>
        <taxon>Embryophyta</taxon>
        <taxon>Tracheophyta</taxon>
        <taxon>Spermatophyta</taxon>
        <taxon>Magnoliopsida</taxon>
        <taxon>eudicotyledons</taxon>
        <taxon>Gunneridae</taxon>
        <taxon>Pentapetalae</taxon>
        <taxon>rosids</taxon>
        <taxon>fabids</taxon>
        <taxon>Cucurbitales</taxon>
        <taxon>Cucurbitaceae</taxon>
        <taxon>Benincaseae</taxon>
        <taxon>Cucumis</taxon>
    </lineage>
</organism>
<dbReference type="Gramene" id="MELO3C030875.2.1">
    <property type="protein sequence ID" value="MELO3C030875.2.1"/>
    <property type="gene ID" value="MELO3C030875.2"/>
</dbReference>
<sequence length="76" mass="8747">MGIGVIKLFRIEDDWLQSDCYFNGSICRYEGLLKSGEHRNRGGPVKKMTLSPQPWRMARGRKTTKSKTMKNQTSLL</sequence>
<name>A0A9I9E9Y6_CUCME</name>
<reference evidence="2" key="1">
    <citation type="submission" date="2023-03" db="UniProtKB">
        <authorList>
            <consortium name="EnsemblPlants"/>
        </authorList>
    </citation>
    <scope>IDENTIFICATION</scope>
</reference>
<protein>
    <submittedName>
        <fullName evidence="2">Uncharacterized protein</fullName>
    </submittedName>
</protein>
<proteinExistence type="predicted"/>
<dbReference type="AlphaFoldDB" id="A0A9I9E9Y6"/>
<feature type="compositionally biased region" description="Basic residues" evidence="1">
    <location>
        <begin position="58"/>
        <end position="68"/>
    </location>
</feature>